<dbReference type="STRING" id="1745343.A0A2J6QKR0"/>
<reference evidence="3 4" key="1">
    <citation type="submission" date="2016-05" db="EMBL/GenBank/DDBJ databases">
        <title>A degradative enzymes factory behind the ericoid mycorrhizal symbiosis.</title>
        <authorList>
            <consortium name="DOE Joint Genome Institute"/>
            <person name="Martino E."/>
            <person name="Morin E."/>
            <person name="Grelet G."/>
            <person name="Kuo A."/>
            <person name="Kohler A."/>
            <person name="Daghino S."/>
            <person name="Barry K."/>
            <person name="Choi C."/>
            <person name="Cichocki N."/>
            <person name="Clum A."/>
            <person name="Copeland A."/>
            <person name="Hainaut M."/>
            <person name="Haridas S."/>
            <person name="Labutti K."/>
            <person name="Lindquist E."/>
            <person name="Lipzen A."/>
            <person name="Khouja H.-R."/>
            <person name="Murat C."/>
            <person name="Ohm R."/>
            <person name="Olson A."/>
            <person name="Spatafora J."/>
            <person name="Veneault-Fourrey C."/>
            <person name="Henrissat B."/>
            <person name="Grigoriev I."/>
            <person name="Martin F."/>
            <person name="Perotto S."/>
        </authorList>
    </citation>
    <scope>NUCLEOTIDE SEQUENCE [LARGE SCALE GENOMIC DNA]</scope>
    <source>
        <strain evidence="3 4">UAMH 7357</strain>
    </source>
</reference>
<feature type="compositionally biased region" description="Basic and acidic residues" evidence="1">
    <location>
        <begin position="148"/>
        <end position="157"/>
    </location>
</feature>
<sequence length="609" mass="68699">MDSPIQTYLAEYRLQENPWYEAVSYTWATEEGDCSLSSQIKCGDARLWVTKNCELALRYLRLREPSSARVLWVDAICINQKDVNERGHQVRIMRDVYSKATRSLIWLGEESKDRGAPLSHPGGSISSSALEIASSPPSSAESSCGEISGHEERRNDDRATVSVSGIFLNFLEKMAAEMRQISRTGQYTRSSSLYQELISQIYEGWKANAPGAGSELWRGFIDIVNRRWWTRVWVVQEVVAAKTAFLICSKKCTNYHYFFLWYRLVRGDYSQKATGVRISLGLASRHLSVVRLALGADGASEQPNAFLGVARKTRNLMASNPRDSIFGILGLSDKFKTLIPRPDYNKTTTEIFTDVANSLLNLTKSLSILEYAPSSTPVIDHPSWVPCWPNPPVIRCLHYAPYCASKTSKAIFTISPDSRELRVKGKIFDRVEESQLADLGAYAGILSFRDLIESFHMSCNSGFSLTKYPTGESVEEALWRSLCWNADFKQRYPAPDETVDSFREWYRVLISSNTLEAIWEELNSQENSFWNIVKPTSPLCTTSSGYLAAVPYTTEVEDCIAILAGGKFPFVLRPTGDHYSFIGPCYIHGIMNGEAFPENLEELQWFSIR</sequence>
<accession>A0A2J6QKR0</accession>
<feature type="region of interest" description="Disordered" evidence="1">
    <location>
        <begin position="114"/>
        <end position="157"/>
    </location>
</feature>
<dbReference type="InterPro" id="IPR052895">
    <property type="entry name" value="HetReg/Transcr_Mod"/>
</dbReference>
<dbReference type="Proteomes" id="UP000235672">
    <property type="component" value="Unassembled WGS sequence"/>
</dbReference>
<dbReference type="AlphaFoldDB" id="A0A2J6QKR0"/>
<dbReference type="Pfam" id="PF06985">
    <property type="entry name" value="HET"/>
    <property type="match status" value="1"/>
</dbReference>
<dbReference type="Pfam" id="PF26639">
    <property type="entry name" value="Het-6_barrel"/>
    <property type="match status" value="1"/>
</dbReference>
<dbReference type="EMBL" id="KZ613467">
    <property type="protein sequence ID" value="PMD26861.1"/>
    <property type="molecule type" value="Genomic_DNA"/>
</dbReference>
<name>A0A2J6QKR0_9HELO</name>
<evidence type="ECO:0000256" key="1">
    <source>
        <dbReference type="SAM" id="MobiDB-lite"/>
    </source>
</evidence>
<proteinExistence type="predicted"/>
<feature type="compositionally biased region" description="Low complexity" evidence="1">
    <location>
        <begin position="124"/>
        <end position="143"/>
    </location>
</feature>
<dbReference type="PANTHER" id="PTHR24148:SF79">
    <property type="entry name" value="HETEROKARYON INCOMPATIBILITY DOMAIN-CONTAINING PROTEIN"/>
    <property type="match status" value="1"/>
</dbReference>
<organism evidence="3 4">
    <name type="scientific">Hyaloscypha hepaticicola</name>
    <dbReference type="NCBI Taxonomy" id="2082293"/>
    <lineage>
        <taxon>Eukaryota</taxon>
        <taxon>Fungi</taxon>
        <taxon>Dikarya</taxon>
        <taxon>Ascomycota</taxon>
        <taxon>Pezizomycotina</taxon>
        <taxon>Leotiomycetes</taxon>
        <taxon>Helotiales</taxon>
        <taxon>Hyaloscyphaceae</taxon>
        <taxon>Hyaloscypha</taxon>
    </lineage>
</organism>
<feature type="domain" description="Heterokaryon incompatibility" evidence="2">
    <location>
        <begin position="20"/>
        <end position="237"/>
    </location>
</feature>
<dbReference type="InterPro" id="IPR010730">
    <property type="entry name" value="HET"/>
</dbReference>
<evidence type="ECO:0000313" key="3">
    <source>
        <dbReference type="EMBL" id="PMD26861.1"/>
    </source>
</evidence>
<protein>
    <recommendedName>
        <fullName evidence="2">Heterokaryon incompatibility domain-containing protein</fullName>
    </recommendedName>
</protein>
<dbReference type="OrthoDB" id="194358at2759"/>
<evidence type="ECO:0000313" key="4">
    <source>
        <dbReference type="Proteomes" id="UP000235672"/>
    </source>
</evidence>
<keyword evidence="4" id="KW-1185">Reference proteome</keyword>
<gene>
    <name evidence="3" type="ORF">NA56DRAFT_641506</name>
</gene>
<evidence type="ECO:0000259" key="2">
    <source>
        <dbReference type="Pfam" id="PF06985"/>
    </source>
</evidence>
<dbReference type="PANTHER" id="PTHR24148">
    <property type="entry name" value="ANKYRIN REPEAT DOMAIN-CONTAINING PROTEIN 39 HOMOLOG-RELATED"/>
    <property type="match status" value="1"/>
</dbReference>